<dbReference type="RefSeq" id="WP_126842573.1">
    <property type="nucleotide sequence ID" value="NZ_PIQH01000010.1"/>
</dbReference>
<gene>
    <name evidence="4" type="ORF">CWI84_10665</name>
</gene>
<dbReference type="EMBL" id="PIQH01000010">
    <property type="protein sequence ID" value="RUO78792.1"/>
    <property type="molecule type" value="Genomic_DNA"/>
</dbReference>
<dbReference type="InterPro" id="IPR054828">
    <property type="entry name" value="Vit_B12_bind_prot"/>
</dbReference>
<dbReference type="OrthoDB" id="6238610at2"/>
<evidence type="ECO:0000256" key="1">
    <source>
        <dbReference type="ARBA" id="ARBA00022729"/>
    </source>
</evidence>
<evidence type="ECO:0000256" key="2">
    <source>
        <dbReference type="SAM" id="SignalP"/>
    </source>
</evidence>
<dbReference type="PROSITE" id="PS50983">
    <property type="entry name" value="FE_B12_PBP"/>
    <property type="match status" value="1"/>
</dbReference>
<accession>A0A432ZM09</accession>
<proteinExistence type="predicted"/>
<sequence length="257" mass="29130">MRSSSLLLGLLVILYSVNSAAAERIVSLNACYDQLLYQWVPDKLVGVTRWSDTSVAPQVSRHRGDVESIVALNPDKVIANQFTQPQLLQALQPFTEVVVVEQPQRWRDYADFLQALGQASGAERQASKQLQQSQRLLERLRQLPAKSVLSVMANQYSWGRETWFDSVMTALGWKNLAAEKGTGLVSLRLEQVLQLAPDIVLWEGTTSPAFALANQWLYHPVMQRWREQQHWRAVSSEIASCPAVRWPEYIRAITQSD</sequence>
<name>A0A432ZM09_9GAMM</name>
<feature type="signal peptide" evidence="2">
    <location>
        <begin position="1"/>
        <end position="21"/>
    </location>
</feature>
<dbReference type="InterPro" id="IPR002491">
    <property type="entry name" value="ABC_transptr_periplasmic_BD"/>
</dbReference>
<organism evidence="4 5">
    <name type="scientific">Idiomarina tyrosinivorans</name>
    <dbReference type="NCBI Taxonomy" id="1445662"/>
    <lineage>
        <taxon>Bacteria</taxon>
        <taxon>Pseudomonadati</taxon>
        <taxon>Pseudomonadota</taxon>
        <taxon>Gammaproteobacteria</taxon>
        <taxon>Alteromonadales</taxon>
        <taxon>Idiomarinaceae</taxon>
        <taxon>Idiomarina</taxon>
    </lineage>
</organism>
<comment type="caution">
    <text evidence="4">The sequence shown here is derived from an EMBL/GenBank/DDBJ whole genome shotgun (WGS) entry which is preliminary data.</text>
</comment>
<dbReference type="NCBIfam" id="NF038402">
    <property type="entry name" value="TroA_like"/>
    <property type="match status" value="1"/>
</dbReference>
<dbReference type="PANTHER" id="PTHR30535">
    <property type="entry name" value="VITAMIN B12-BINDING PROTEIN"/>
    <property type="match status" value="1"/>
</dbReference>
<dbReference type="InterPro" id="IPR050902">
    <property type="entry name" value="ABC_Transporter_SBP"/>
</dbReference>
<dbReference type="GO" id="GO:0071281">
    <property type="term" value="P:cellular response to iron ion"/>
    <property type="evidence" value="ECO:0007669"/>
    <property type="project" value="TreeGrafter"/>
</dbReference>
<evidence type="ECO:0000259" key="3">
    <source>
        <dbReference type="PROSITE" id="PS50983"/>
    </source>
</evidence>
<evidence type="ECO:0000313" key="4">
    <source>
        <dbReference type="EMBL" id="RUO78792.1"/>
    </source>
</evidence>
<dbReference type="Pfam" id="PF01497">
    <property type="entry name" value="Peripla_BP_2"/>
    <property type="match status" value="1"/>
</dbReference>
<protein>
    <recommendedName>
        <fullName evidence="3">Fe/B12 periplasmic-binding domain-containing protein</fullName>
    </recommendedName>
</protein>
<keyword evidence="5" id="KW-1185">Reference proteome</keyword>
<dbReference type="SUPFAM" id="SSF53807">
    <property type="entry name" value="Helical backbone' metal receptor"/>
    <property type="match status" value="1"/>
</dbReference>
<feature type="domain" description="Fe/B12 periplasmic-binding" evidence="3">
    <location>
        <begin position="2"/>
        <end position="257"/>
    </location>
</feature>
<keyword evidence="1 2" id="KW-0732">Signal</keyword>
<reference evidence="4 5" key="1">
    <citation type="journal article" date="2011" name="Front. Microbiol.">
        <title>Genomic signatures of strain selection and enhancement in Bacillus atrophaeus var. globigii, a historical biowarfare simulant.</title>
        <authorList>
            <person name="Gibbons H.S."/>
            <person name="Broomall S.M."/>
            <person name="McNew L.A."/>
            <person name="Daligault H."/>
            <person name="Chapman C."/>
            <person name="Bruce D."/>
            <person name="Karavis M."/>
            <person name="Krepps M."/>
            <person name="McGregor P.A."/>
            <person name="Hong C."/>
            <person name="Park K.H."/>
            <person name="Akmal A."/>
            <person name="Feldman A."/>
            <person name="Lin J.S."/>
            <person name="Chang W.E."/>
            <person name="Higgs B.W."/>
            <person name="Demirev P."/>
            <person name="Lindquist J."/>
            <person name="Liem A."/>
            <person name="Fochler E."/>
            <person name="Read T.D."/>
            <person name="Tapia R."/>
            <person name="Johnson S."/>
            <person name="Bishop-Lilly K.A."/>
            <person name="Detter C."/>
            <person name="Han C."/>
            <person name="Sozhamannan S."/>
            <person name="Rosenzweig C.N."/>
            <person name="Skowronski E.W."/>
        </authorList>
    </citation>
    <scope>NUCLEOTIDE SEQUENCE [LARGE SCALE GENOMIC DNA]</scope>
    <source>
        <strain evidence="4 5">CC-PW-9</strain>
    </source>
</reference>
<dbReference type="Gene3D" id="3.40.50.1980">
    <property type="entry name" value="Nitrogenase molybdenum iron protein domain"/>
    <property type="match status" value="2"/>
</dbReference>
<dbReference type="AlphaFoldDB" id="A0A432ZM09"/>
<dbReference type="PANTHER" id="PTHR30535:SF34">
    <property type="entry name" value="MOLYBDATE-BINDING PROTEIN MOLA"/>
    <property type="match status" value="1"/>
</dbReference>
<evidence type="ECO:0000313" key="5">
    <source>
        <dbReference type="Proteomes" id="UP000287996"/>
    </source>
</evidence>
<feature type="chain" id="PRO_5019038434" description="Fe/B12 periplasmic-binding domain-containing protein" evidence="2">
    <location>
        <begin position="22"/>
        <end position="257"/>
    </location>
</feature>
<dbReference type="Proteomes" id="UP000287996">
    <property type="component" value="Unassembled WGS sequence"/>
</dbReference>